<dbReference type="PANTHER" id="PTHR46239">
    <property type="entry name" value="DNA REPAIR PROTEIN RAD51 HOMOLOG 3 RAD51C"/>
    <property type="match status" value="1"/>
</dbReference>
<dbReference type="GO" id="GO:0033063">
    <property type="term" value="C:Rad51B-Rad51C-Rad51D-XRCC2 complex"/>
    <property type="evidence" value="ECO:0007669"/>
    <property type="project" value="TreeGrafter"/>
</dbReference>
<comment type="subcellular location">
    <subcellularLocation>
        <location evidence="1">Nucleus</location>
    </subcellularLocation>
</comment>
<evidence type="ECO:0000256" key="2">
    <source>
        <dbReference type="ARBA" id="ARBA00022741"/>
    </source>
</evidence>
<dbReference type="EMBL" id="PZQS01000004">
    <property type="protein sequence ID" value="PVD33003.1"/>
    <property type="molecule type" value="Genomic_DNA"/>
</dbReference>
<dbReference type="Proteomes" id="UP000245119">
    <property type="component" value="Linkage Group LG4"/>
</dbReference>
<dbReference type="STRING" id="400727.A0A2T7PHV6"/>
<evidence type="ECO:0000313" key="11">
    <source>
        <dbReference type="Proteomes" id="UP000245119"/>
    </source>
</evidence>
<evidence type="ECO:0000256" key="7">
    <source>
        <dbReference type="ARBA" id="ARBA00040674"/>
    </source>
</evidence>
<dbReference type="InterPro" id="IPR013632">
    <property type="entry name" value="Rad51_C"/>
</dbReference>
<dbReference type="GO" id="GO:0000400">
    <property type="term" value="F:four-way junction DNA binding"/>
    <property type="evidence" value="ECO:0007669"/>
    <property type="project" value="TreeGrafter"/>
</dbReference>
<organism evidence="10 11">
    <name type="scientific">Pomacea canaliculata</name>
    <name type="common">Golden apple snail</name>
    <dbReference type="NCBI Taxonomy" id="400727"/>
    <lineage>
        <taxon>Eukaryota</taxon>
        <taxon>Metazoa</taxon>
        <taxon>Spiralia</taxon>
        <taxon>Lophotrochozoa</taxon>
        <taxon>Mollusca</taxon>
        <taxon>Gastropoda</taxon>
        <taxon>Caenogastropoda</taxon>
        <taxon>Architaenioglossa</taxon>
        <taxon>Ampullarioidea</taxon>
        <taxon>Ampullariidae</taxon>
        <taxon>Pomacea</taxon>
    </lineage>
</organism>
<feature type="domain" description="RecA family profile 1" evidence="9">
    <location>
        <begin position="83"/>
        <end position="270"/>
    </location>
</feature>
<dbReference type="CDD" id="cd19492">
    <property type="entry name" value="Rad51C"/>
    <property type="match status" value="1"/>
</dbReference>
<dbReference type="PROSITE" id="PS50162">
    <property type="entry name" value="RECA_2"/>
    <property type="match status" value="1"/>
</dbReference>
<protein>
    <recommendedName>
        <fullName evidence="7">DNA repair protein RAD51 homolog 3</fullName>
    </recommendedName>
</protein>
<keyword evidence="6" id="KW-0539">Nucleus</keyword>
<dbReference type="FunFam" id="3.40.50.300:FF:002382">
    <property type="entry name" value="DNA repair protein RAD51C, putative"/>
    <property type="match status" value="1"/>
</dbReference>
<evidence type="ECO:0000256" key="5">
    <source>
        <dbReference type="ARBA" id="ARBA00023204"/>
    </source>
</evidence>
<evidence type="ECO:0000259" key="9">
    <source>
        <dbReference type="PROSITE" id="PS50162"/>
    </source>
</evidence>
<keyword evidence="4" id="KW-0067">ATP-binding</keyword>
<comment type="caution">
    <text evidence="10">The sequence shown here is derived from an EMBL/GenBank/DDBJ whole genome shotgun (WGS) entry which is preliminary data.</text>
</comment>
<evidence type="ECO:0000256" key="6">
    <source>
        <dbReference type="ARBA" id="ARBA00023242"/>
    </source>
</evidence>
<evidence type="ECO:0000313" key="10">
    <source>
        <dbReference type="EMBL" id="PVD33003.1"/>
    </source>
</evidence>
<dbReference type="Gene3D" id="3.40.50.300">
    <property type="entry name" value="P-loop containing nucleotide triphosphate hydrolases"/>
    <property type="match status" value="1"/>
</dbReference>
<keyword evidence="11" id="KW-1185">Reference proteome</keyword>
<gene>
    <name evidence="10" type="ORF">C0Q70_08451</name>
</gene>
<dbReference type="PIRSF" id="PIRSF005856">
    <property type="entry name" value="Rad51"/>
    <property type="match status" value="1"/>
</dbReference>
<dbReference type="InterPro" id="IPR027417">
    <property type="entry name" value="P-loop_NTPase"/>
</dbReference>
<keyword evidence="2" id="KW-0547">Nucleotide-binding</keyword>
<dbReference type="GO" id="GO:0008821">
    <property type="term" value="F:crossover junction DNA endonuclease activity"/>
    <property type="evidence" value="ECO:0007669"/>
    <property type="project" value="TreeGrafter"/>
</dbReference>
<dbReference type="OrthoDB" id="5957327at2759"/>
<dbReference type="PANTHER" id="PTHR46239:SF1">
    <property type="entry name" value="DNA REPAIR PROTEIN RAD51 HOMOLOG 3"/>
    <property type="match status" value="1"/>
</dbReference>
<feature type="region of interest" description="Disordered" evidence="8">
    <location>
        <begin position="330"/>
        <end position="364"/>
    </location>
</feature>
<sequence>MSSGGSSRELLTFPLAPLVRTKLTSAGFLTEADLSDIRPSQLSKEAGISLEDALEVLKIVSREDRTSGFSSISALQLLEQEQSLPNIVTFCSELDEALGGGIALRKVTEICGAPGIGKTQMCIQLVVDASIPEELGGAGGEAVYVDTEGSFIIERVVDIAQATVEHCHLMATRVAGMEEIKDYNLDKILSGIHYFRCHDHIELLATLHVLSNFLQQHPKVKVVVVDSIAFPFRHNFEDLSQRTRLLAGMAQSCIKLATDFSLAVVLTNQMTTRFSMESGITEIIPALGESWGHACTVRLVLFWESGQRHAVLYKSPSKEETTVSFQITTGGIRDVVHKPNKPDNSTSEEPRPEDCTPRKKPKTA</sequence>
<dbReference type="InterPro" id="IPR052093">
    <property type="entry name" value="HR_Repair_Mediator"/>
</dbReference>
<dbReference type="GO" id="GO:0140664">
    <property type="term" value="F:ATP-dependent DNA damage sensor activity"/>
    <property type="evidence" value="ECO:0007669"/>
    <property type="project" value="InterPro"/>
</dbReference>
<dbReference type="GO" id="GO:0000707">
    <property type="term" value="P:meiotic DNA recombinase assembly"/>
    <property type="evidence" value="ECO:0007669"/>
    <property type="project" value="TreeGrafter"/>
</dbReference>
<dbReference type="AlphaFoldDB" id="A0A2T7PHV6"/>
<proteinExistence type="predicted"/>
<name>A0A2T7PHV6_POMCA</name>
<keyword evidence="3" id="KW-0227">DNA damage</keyword>
<dbReference type="GO" id="GO:0033065">
    <property type="term" value="C:Rad51C-XRCC3 complex"/>
    <property type="evidence" value="ECO:0007669"/>
    <property type="project" value="TreeGrafter"/>
</dbReference>
<evidence type="ECO:0000256" key="3">
    <source>
        <dbReference type="ARBA" id="ARBA00022763"/>
    </source>
</evidence>
<dbReference type="InterPro" id="IPR020588">
    <property type="entry name" value="RecA_ATP-bd"/>
</dbReference>
<keyword evidence="5" id="KW-0234">DNA repair</keyword>
<evidence type="ECO:0000256" key="4">
    <source>
        <dbReference type="ARBA" id="ARBA00022840"/>
    </source>
</evidence>
<evidence type="ECO:0000256" key="8">
    <source>
        <dbReference type="SAM" id="MobiDB-lite"/>
    </source>
</evidence>
<dbReference type="Pfam" id="PF08423">
    <property type="entry name" value="Rad51"/>
    <property type="match status" value="1"/>
</dbReference>
<evidence type="ECO:0000256" key="1">
    <source>
        <dbReference type="ARBA" id="ARBA00004123"/>
    </source>
</evidence>
<dbReference type="InterPro" id="IPR016467">
    <property type="entry name" value="DNA_recomb/repair_RecA-like"/>
</dbReference>
<accession>A0A2T7PHV6</accession>
<dbReference type="SUPFAM" id="SSF52540">
    <property type="entry name" value="P-loop containing nucleoside triphosphate hydrolases"/>
    <property type="match status" value="1"/>
</dbReference>
<dbReference type="GO" id="GO:0007131">
    <property type="term" value="P:reciprocal meiotic recombination"/>
    <property type="evidence" value="ECO:0007669"/>
    <property type="project" value="TreeGrafter"/>
</dbReference>
<dbReference type="OMA" id="AMETFTV"/>
<reference evidence="10 11" key="1">
    <citation type="submission" date="2018-04" db="EMBL/GenBank/DDBJ databases">
        <title>The genome of golden apple snail Pomacea canaliculata provides insight into stress tolerance and invasive adaptation.</title>
        <authorList>
            <person name="Liu C."/>
            <person name="Liu B."/>
            <person name="Ren Y."/>
            <person name="Zhang Y."/>
            <person name="Wang H."/>
            <person name="Li S."/>
            <person name="Jiang F."/>
            <person name="Yin L."/>
            <person name="Zhang G."/>
            <person name="Qian W."/>
            <person name="Fan W."/>
        </authorList>
    </citation>
    <scope>NUCLEOTIDE SEQUENCE [LARGE SCALE GENOMIC DNA]</scope>
    <source>
        <strain evidence="10">SZHN2017</strain>
        <tissue evidence="10">Muscle</tissue>
    </source>
</reference>
<dbReference type="GO" id="GO:0005657">
    <property type="term" value="C:replication fork"/>
    <property type="evidence" value="ECO:0007669"/>
    <property type="project" value="TreeGrafter"/>
</dbReference>
<dbReference type="GO" id="GO:0005524">
    <property type="term" value="F:ATP binding"/>
    <property type="evidence" value="ECO:0007669"/>
    <property type="project" value="UniProtKB-KW"/>
</dbReference>
<feature type="compositionally biased region" description="Basic and acidic residues" evidence="8">
    <location>
        <begin position="348"/>
        <end position="357"/>
    </location>
</feature>